<evidence type="ECO:0000313" key="2">
    <source>
        <dbReference type="Proteomes" id="UP000821865"/>
    </source>
</evidence>
<keyword evidence="2" id="KW-1185">Reference proteome</keyword>
<accession>A0ACB8CMV9</accession>
<name>A0ACB8CMV9_DERSI</name>
<reference evidence="1" key="1">
    <citation type="submission" date="2020-05" db="EMBL/GenBank/DDBJ databases">
        <title>Large-scale comparative analyses of tick genomes elucidate their genetic diversity and vector capacities.</title>
        <authorList>
            <person name="Jia N."/>
            <person name="Wang J."/>
            <person name="Shi W."/>
            <person name="Du L."/>
            <person name="Sun Y."/>
            <person name="Zhan W."/>
            <person name="Jiang J."/>
            <person name="Wang Q."/>
            <person name="Zhang B."/>
            <person name="Ji P."/>
            <person name="Sakyi L.B."/>
            <person name="Cui X."/>
            <person name="Yuan T."/>
            <person name="Jiang B."/>
            <person name="Yang W."/>
            <person name="Lam T.T.-Y."/>
            <person name="Chang Q."/>
            <person name="Ding S."/>
            <person name="Wang X."/>
            <person name="Zhu J."/>
            <person name="Ruan X."/>
            <person name="Zhao L."/>
            <person name="Wei J."/>
            <person name="Que T."/>
            <person name="Du C."/>
            <person name="Cheng J."/>
            <person name="Dai P."/>
            <person name="Han X."/>
            <person name="Huang E."/>
            <person name="Gao Y."/>
            <person name="Liu J."/>
            <person name="Shao H."/>
            <person name="Ye R."/>
            <person name="Li L."/>
            <person name="Wei W."/>
            <person name="Wang X."/>
            <person name="Wang C."/>
            <person name="Yang T."/>
            <person name="Huo Q."/>
            <person name="Li W."/>
            <person name="Guo W."/>
            <person name="Chen H."/>
            <person name="Zhou L."/>
            <person name="Ni X."/>
            <person name="Tian J."/>
            <person name="Zhou Y."/>
            <person name="Sheng Y."/>
            <person name="Liu T."/>
            <person name="Pan Y."/>
            <person name="Xia L."/>
            <person name="Li J."/>
            <person name="Zhao F."/>
            <person name="Cao W."/>
        </authorList>
    </citation>
    <scope>NUCLEOTIDE SEQUENCE</scope>
    <source>
        <strain evidence="1">Dsil-2018</strain>
    </source>
</reference>
<gene>
    <name evidence="1" type="ORF">HPB49_023054</name>
</gene>
<proteinExistence type="predicted"/>
<sequence length="686" mass="76880">MEDKRSPIDDPPQKVSSQYDLPAPEQLGGKPEADMGASKSNREKLDQKGAGAADVSVGKHLEQPVDIKAPRKIQNHNAKDIMILYADKAVSAQQASSKLLLMQEIQRQKLGHKETGATEIPDGKRYENALEPVDTMAQERRRAEEADRAQSIPLVVPSAVPKLKQLLKKRRKSALDNKALQELLRGNPHQAPSSTLPTNEIPCTRVHYVACVLFFVVVMVMGVVVLLPSMRSPRACDTTVCRYYAKLLEDTLSNTVSPCIDFHAHVCAGWERSHGISVMDNVYERFIERVAEKVSTTTTPSEGQTAVQKAALLFQSCRNIYTGRRSELELVKERLLDFGIFWPEMTNKSSVLRIMFSIGAAWNWGSFIHISTWHPGRLTITPTLYFNHTLQRRHAMLSQMKRGNSYQKYFDKMVEAFGRAEGQVLSYKELTDLESVVLPVITEQYNAVPWSTLENVGLDELKALAMGSIPNDTWDEELSIHFNATPNGDYVFTIANVEFLKAFFGLVMSEGEPKMAYYMGWATVQPASLLSNAELVNYFYQTEADAITGHSRFCVYLCHVYMGLPFYASYMRTLVTPLIIQDVSALIRAVSKSLRARLEEATPAWSNLDAVLPVFDGNDQAEVSSALNLFTEATDGHLNKLYERFPDMTPSTITNLELITIARRLTVANTEMARFHDSEGSLLLLP</sequence>
<evidence type="ECO:0000313" key="1">
    <source>
        <dbReference type="EMBL" id="KAH7946306.1"/>
    </source>
</evidence>
<dbReference type="Proteomes" id="UP000821865">
    <property type="component" value="Chromosome 6"/>
</dbReference>
<comment type="caution">
    <text evidence="1">The sequence shown here is derived from an EMBL/GenBank/DDBJ whole genome shotgun (WGS) entry which is preliminary data.</text>
</comment>
<dbReference type="EMBL" id="CM023475">
    <property type="protein sequence ID" value="KAH7946306.1"/>
    <property type="molecule type" value="Genomic_DNA"/>
</dbReference>
<organism evidence="1 2">
    <name type="scientific">Dermacentor silvarum</name>
    <name type="common">Tick</name>
    <dbReference type="NCBI Taxonomy" id="543639"/>
    <lineage>
        <taxon>Eukaryota</taxon>
        <taxon>Metazoa</taxon>
        <taxon>Ecdysozoa</taxon>
        <taxon>Arthropoda</taxon>
        <taxon>Chelicerata</taxon>
        <taxon>Arachnida</taxon>
        <taxon>Acari</taxon>
        <taxon>Parasitiformes</taxon>
        <taxon>Ixodida</taxon>
        <taxon>Ixodoidea</taxon>
        <taxon>Ixodidae</taxon>
        <taxon>Rhipicephalinae</taxon>
        <taxon>Dermacentor</taxon>
    </lineage>
</organism>
<protein>
    <submittedName>
        <fullName evidence="1">Uncharacterized protein</fullName>
    </submittedName>
</protein>